<dbReference type="AlphaFoldDB" id="A0AA90EWX0"/>
<protein>
    <submittedName>
        <fullName evidence="1">DUF3888 domain-containing protein</fullName>
    </submittedName>
</protein>
<evidence type="ECO:0000313" key="2">
    <source>
        <dbReference type="Proteomes" id="UP001066455"/>
    </source>
</evidence>
<gene>
    <name evidence="1" type="ORF">MOE73_14610</name>
</gene>
<name>A0AA90EWX0_9BACI</name>
<accession>A0AA90EWX0</accession>
<evidence type="ECO:0000313" key="1">
    <source>
        <dbReference type="EMBL" id="MCY9281294.1"/>
    </source>
</evidence>
<reference evidence="1" key="1">
    <citation type="submission" date="2022-02" db="EMBL/GenBank/DDBJ databases">
        <title>Crop Bioprotection Bacillus Genome Sequencing.</title>
        <authorList>
            <person name="Dunlap C."/>
        </authorList>
    </citation>
    <scope>NUCLEOTIDE SEQUENCE</scope>
    <source>
        <strain evidence="1">T20C14</strain>
    </source>
</reference>
<proteinExistence type="predicted"/>
<sequence>MDPYAQKVIKKDYGLYDAKIVSVERVNHGRTPAEKQFNDGSFEFIAKVQYRTYAGPHNPPETAEEVTFCIAPSGVQTAGHAVKKQK</sequence>
<comment type="caution">
    <text evidence="1">The sequence shown here is derived from an EMBL/GenBank/DDBJ whole genome shotgun (WGS) entry which is preliminary data.</text>
</comment>
<dbReference type="EMBL" id="JALAXI010000013">
    <property type="protein sequence ID" value="MCY9281294.1"/>
    <property type="molecule type" value="Genomic_DNA"/>
</dbReference>
<organism evidence="1 2">
    <name type="scientific">Bacillus haynesii</name>
    <dbReference type="NCBI Taxonomy" id="1925021"/>
    <lineage>
        <taxon>Bacteria</taxon>
        <taxon>Bacillati</taxon>
        <taxon>Bacillota</taxon>
        <taxon>Bacilli</taxon>
        <taxon>Bacillales</taxon>
        <taxon>Bacillaceae</taxon>
        <taxon>Bacillus</taxon>
    </lineage>
</organism>
<dbReference type="Proteomes" id="UP001066455">
    <property type="component" value="Unassembled WGS sequence"/>
</dbReference>